<dbReference type="InterPro" id="IPR029756">
    <property type="entry name" value="MTH1187/YkoF-like"/>
</dbReference>
<dbReference type="Pfam" id="PF07615">
    <property type="entry name" value="Ykof"/>
    <property type="match status" value="2"/>
</dbReference>
<comment type="caution">
    <text evidence="2">The sequence shown here is derived from an EMBL/GenBank/DDBJ whole genome shotgun (WGS) entry which is preliminary data.</text>
</comment>
<dbReference type="Gene3D" id="3.30.70.930">
    <property type="match status" value="2"/>
</dbReference>
<accession>A0ABU5C9L6</accession>
<dbReference type="Proteomes" id="UP001281447">
    <property type="component" value="Unassembled WGS sequence"/>
</dbReference>
<proteinExistence type="predicted"/>
<sequence length="164" mass="18110">MSNEACHSGEIVGVSFSLHPMCNQFIDIILGTLEKVDSTKVWMRTDDVTTTIRGKAVHVFDVSKAIFIIAAQTGEHIAYQATYSIGCPGDAAGDVYLAEDDEPANLQAIQNIQQEVSAKFSLYPLGGVHYMDMIYKQIDAMKAYVHVSPAHYSTYLRGECFTHI</sequence>
<dbReference type="EMBL" id="JAWDIP010000003">
    <property type="protein sequence ID" value="MDY0395546.1"/>
    <property type="molecule type" value="Genomic_DNA"/>
</dbReference>
<name>A0ABU5C9L6_9BACI</name>
<feature type="domain" description="Thiamin/hydroxymethyl pyrimidine-binding YkoF putative" evidence="1">
    <location>
        <begin position="116"/>
        <end position="160"/>
    </location>
</feature>
<protein>
    <submittedName>
        <fullName evidence="2">YkoF family thiamine/hydroxymethylpyrimidine-binding protein</fullName>
    </submittedName>
</protein>
<evidence type="ECO:0000313" key="3">
    <source>
        <dbReference type="Proteomes" id="UP001281447"/>
    </source>
</evidence>
<reference evidence="2 3" key="1">
    <citation type="submission" date="2023-10" db="EMBL/GenBank/DDBJ databases">
        <title>Virgibacillus halophilus 5B73C genome.</title>
        <authorList>
            <person name="Miliotis G."/>
            <person name="Sengupta P."/>
            <person name="Hameed A."/>
            <person name="Chuvochina M."/>
            <person name="Mcdonagh F."/>
            <person name="Simpson A.C."/>
            <person name="Singh N.K."/>
            <person name="Rekha P.D."/>
            <person name="Raman K."/>
            <person name="Hugenholtz P."/>
            <person name="Venkateswaran K."/>
        </authorList>
    </citation>
    <scope>NUCLEOTIDE SEQUENCE [LARGE SCALE GENOMIC DNA]</scope>
    <source>
        <strain evidence="2 3">5B73C</strain>
    </source>
</reference>
<evidence type="ECO:0000313" key="2">
    <source>
        <dbReference type="EMBL" id="MDY0395546.1"/>
    </source>
</evidence>
<organism evidence="2 3">
    <name type="scientific">Tigheibacillus halophilus</name>
    <dbReference type="NCBI Taxonomy" id="361280"/>
    <lineage>
        <taxon>Bacteria</taxon>
        <taxon>Bacillati</taxon>
        <taxon>Bacillota</taxon>
        <taxon>Bacilli</taxon>
        <taxon>Bacillales</taxon>
        <taxon>Bacillaceae</taxon>
        <taxon>Tigheibacillus</taxon>
    </lineage>
</organism>
<keyword evidence="3" id="KW-1185">Reference proteome</keyword>
<evidence type="ECO:0000259" key="1">
    <source>
        <dbReference type="Pfam" id="PF07615"/>
    </source>
</evidence>
<feature type="domain" description="Thiamin/hydroxymethyl pyrimidine-binding YkoF putative" evidence="1">
    <location>
        <begin position="12"/>
        <end position="90"/>
    </location>
</feature>
<dbReference type="InterPro" id="IPR011522">
    <property type="entry name" value="Thiamin/HMP-bd_put_YkoF"/>
</dbReference>
<gene>
    <name evidence="2" type="ORF">RWE15_15310</name>
</gene>
<dbReference type="SUPFAM" id="SSF89957">
    <property type="entry name" value="MTH1187/YkoF-like"/>
    <property type="match status" value="1"/>
</dbReference>